<keyword evidence="3" id="KW-1185">Reference proteome</keyword>
<evidence type="ECO:0000259" key="1">
    <source>
        <dbReference type="Pfam" id="PF02371"/>
    </source>
</evidence>
<dbReference type="GO" id="GO:0003677">
    <property type="term" value="F:DNA binding"/>
    <property type="evidence" value="ECO:0007669"/>
    <property type="project" value="InterPro"/>
</dbReference>
<feature type="domain" description="Transposase IS116/IS110/IS902 C-terminal" evidence="1">
    <location>
        <begin position="44"/>
        <end position="99"/>
    </location>
</feature>
<reference evidence="2 3" key="1">
    <citation type="submission" date="2020-07" db="EMBL/GenBank/DDBJ databases">
        <title>Genomic Encyclopedia of Type Strains, Phase IV (KMG-V): Genome sequencing to study the core and pangenomes of soil and plant-associated prokaryotes.</title>
        <authorList>
            <person name="Whitman W."/>
        </authorList>
    </citation>
    <scope>NUCLEOTIDE SEQUENCE [LARGE SCALE GENOMIC DNA]</scope>
    <source>
        <strain evidence="2 3">X4EP2</strain>
    </source>
</reference>
<dbReference type="Proteomes" id="UP000589520">
    <property type="component" value="Unassembled WGS sequence"/>
</dbReference>
<dbReference type="AlphaFoldDB" id="A0A7Y9PHU7"/>
<protein>
    <submittedName>
        <fullName evidence="2">Transposase</fullName>
    </submittedName>
</protein>
<gene>
    <name evidence="2" type="ORF">HDF17_002330</name>
</gene>
<comment type="caution">
    <text evidence="2">The sequence shown here is derived from an EMBL/GenBank/DDBJ whole genome shotgun (WGS) entry which is preliminary data.</text>
</comment>
<evidence type="ECO:0000313" key="2">
    <source>
        <dbReference type="EMBL" id="NYF80010.1"/>
    </source>
</evidence>
<proteinExistence type="predicted"/>
<organism evidence="2 3">
    <name type="scientific">Granulicella arctica</name>
    <dbReference type="NCBI Taxonomy" id="940613"/>
    <lineage>
        <taxon>Bacteria</taxon>
        <taxon>Pseudomonadati</taxon>
        <taxon>Acidobacteriota</taxon>
        <taxon>Terriglobia</taxon>
        <taxon>Terriglobales</taxon>
        <taxon>Acidobacteriaceae</taxon>
        <taxon>Granulicella</taxon>
    </lineage>
</organism>
<dbReference type="EMBL" id="JACCCW010000002">
    <property type="protein sequence ID" value="NYF80010.1"/>
    <property type="molecule type" value="Genomic_DNA"/>
</dbReference>
<dbReference type="RefSeq" id="WP_179491070.1">
    <property type="nucleotide sequence ID" value="NZ_JACCCW010000002.1"/>
</dbReference>
<dbReference type="GO" id="GO:0006313">
    <property type="term" value="P:DNA transposition"/>
    <property type="evidence" value="ECO:0007669"/>
    <property type="project" value="InterPro"/>
</dbReference>
<sequence length="102" mass="11455">MSPRLALALGPVLQQIAEMTARIKLYDRQLQQTEYPETQAQLKVRGGGHLAALSVVLTLSSRLRFGRSRDVGCYLGLWRRRSQSGDHDTQLCITKSGKPMWS</sequence>
<dbReference type="GO" id="GO:0004803">
    <property type="term" value="F:transposase activity"/>
    <property type="evidence" value="ECO:0007669"/>
    <property type="project" value="InterPro"/>
</dbReference>
<dbReference type="Pfam" id="PF02371">
    <property type="entry name" value="Transposase_20"/>
    <property type="match status" value="1"/>
</dbReference>
<dbReference type="InterPro" id="IPR003346">
    <property type="entry name" value="Transposase_20"/>
</dbReference>
<name>A0A7Y9PHU7_9BACT</name>
<accession>A0A7Y9PHU7</accession>
<evidence type="ECO:0000313" key="3">
    <source>
        <dbReference type="Proteomes" id="UP000589520"/>
    </source>
</evidence>